<dbReference type="Proteomes" id="UP000198304">
    <property type="component" value="Unassembled WGS sequence"/>
</dbReference>
<reference evidence="1 2" key="1">
    <citation type="submission" date="2017-06" db="EMBL/GenBank/DDBJ databases">
        <authorList>
            <person name="Kim H.J."/>
            <person name="Triplett B.A."/>
        </authorList>
    </citation>
    <scope>NUCLEOTIDE SEQUENCE [LARGE SCALE GENOMIC DNA]</scope>
    <source>
        <strain evidence="1 2">SCA</strain>
    </source>
</reference>
<dbReference type="EMBL" id="FZOJ01000002">
    <property type="protein sequence ID" value="SNR96108.1"/>
    <property type="molecule type" value="Genomic_DNA"/>
</dbReference>
<sequence>MKYLVLCNRHNSIYGDNWGLFWGFRESEGGYTSDLRVAHRFTEEEIKKFQDDKDDIPIPIDVLCISEKYESEETINKNISVLIEKGTLNKLLDLKLKPLFKEEEVCCDDCEHTENEGGEGFNYCTNDESEYYGDCVQDLCTSCNCFEPA</sequence>
<dbReference type="AlphaFoldDB" id="A0A239AMA5"/>
<organism evidence="1 2">
    <name type="scientific">Anaerovirgula multivorans</name>
    <dbReference type="NCBI Taxonomy" id="312168"/>
    <lineage>
        <taxon>Bacteria</taxon>
        <taxon>Bacillati</taxon>
        <taxon>Bacillota</taxon>
        <taxon>Clostridia</taxon>
        <taxon>Peptostreptococcales</taxon>
        <taxon>Natronincolaceae</taxon>
        <taxon>Anaerovirgula</taxon>
    </lineage>
</organism>
<keyword evidence="2" id="KW-1185">Reference proteome</keyword>
<dbReference type="RefSeq" id="WP_089281304.1">
    <property type="nucleotide sequence ID" value="NZ_FZOJ01000002.1"/>
</dbReference>
<accession>A0A239AMA5</accession>
<evidence type="ECO:0000313" key="2">
    <source>
        <dbReference type="Proteomes" id="UP000198304"/>
    </source>
</evidence>
<gene>
    <name evidence="1" type="ORF">SAMN05446037_1002109</name>
</gene>
<proteinExistence type="predicted"/>
<dbReference type="OrthoDB" id="3034872at2"/>
<evidence type="ECO:0000313" key="1">
    <source>
        <dbReference type="EMBL" id="SNR96108.1"/>
    </source>
</evidence>
<name>A0A239AMA5_9FIRM</name>
<protein>
    <submittedName>
        <fullName evidence="1">Uncharacterized protein</fullName>
    </submittedName>
</protein>